<accession>A0ABT8CZ82</accession>
<dbReference type="Pfam" id="PF06965">
    <property type="entry name" value="Na_H_antiport_1"/>
    <property type="match status" value="1"/>
</dbReference>
<dbReference type="InterPro" id="IPR004670">
    <property type="entry name" value="NhaA"/>
</dbReference>
<keyword evidence="4 6" id="KW-1133">Transmembrane helix</keyword>
<feature type="transmembrane region" description="Helical" evidence="6">
    <location>
        <begin position="53"/>
        <end position="70"/>
    </location>
</feature>
<evidence type="ECO:0000256" key="5">
    <source>
        <dbReference type="ARBA" id="ARBA00023136"/>
    </source>
</evidence>
<evidence type="ECO:0000256" key="4">
    <source>
        <dbReference type="ARBA" id="ARBA00022989"/>
    </source>
</evidence>
<comment type="caution">
    <text evidence="7">The sequence shown here is derived from an EMBL/GenBank/DDBJ whole genome shotgun (WGS) entry which is preliminary data.</text>
</comment>
<proteinExistence type="predicted"/>
<reference evidence="8" key="1">
    <citation type="journal article" date="2019" name="Int. J. Syst. Evol. Microbiol.">
        <title>The Global Catalogue of Microorganisms (GCM) 10K type strain sequencing project: providing services to taxonomists for standard genome sequencing and annotation.</title>
        <authorList>
            <consortium name="The Broad Institute Genomics Platform"/>
            <consortium name="The Broad Institute Genome Sequencing Center for Infectious Disease"/>
            <person name="Wu L."/>
            <person name="Ma J."/>
        </authorList>
    </citation>
    <scope>NUCLEOTIDE SEQUENCE [LARGE SCALE GENOMIC DNA]</scope>
    <source>
        <strain evidence="8">CECT 7184</strain>
    </source>
</reference>
<keyword evidence="3 6" id="KW-0812">Transmembrane</keyword>
<keyword evidence="5 6" id="KW-0472">Membrane</keyword>
<dbReference type="Proteomes" id="UP001242368">
    <property type="component" value="Unassembled WGS sequence"/>
</dbReference>
<dbReference type="PANTHER" id="PTHR30341">
    <property type="entry name" value="SODIUM ION/PROTON ANTIPORTER NHAA-RELATED"/>
    <property type="match status" value="1"/>
</dbReference>
<keyword evidence="8" id="KW-1185">Reference proteome</keyword>
<keyword evidence="2" id="KW-1003">Cell membrane</keyword>
<dbReference type="Gene3D" id="1.20.1530.10">
    <property type="entry name" value="Na+/H+ antiporter like domain"/>
    <property type="match status" value="1"/>
</dbReference>
<dbReference type="PANTHER" id="PTHR30341:SF0">
    <property type="entry name" value="NA(+)_H(+) ANTIPORTER NHAA"/>
    <property type="match status" value="1"/>
</dbReference>
<dbReference type="InterPro" id="IPR023171">
    <property type="entry name" value="Na/H_antiporter_dom_sf"/>
</dbReference>
<name>A0ABT8CZ82_9FLAO</name>
<evidence type="ECO:0000313" key="8">
    <source>
        <dbReference type="Proteomes" id="UP001242368"/>
    </source>
</evidence>
<feature type="transmembrane region" description="Helical" evidence="6">
    <location>
        <begin position="20"/>
        <end position="41"/>
    </location>
</feature>
<evidence type="ECO:0000256" key="3">
    <source>
        <dbReference type="ARBA" id="ARBA00022692"/>
    </source>
</evidence>
<evidence type="ECO:0000313" key="7">
    <source>
        <dbReference type="EMBL" id="MDN3709880.1"/>
    </source>
</evidence>
<organism evidence="7 8">
    <name type="scientific">Paenimyroides ceti</name>
    <dbReference type="NCBI Taxonomy" id="395087"/>
    <lineage>
        <taxon>Bacteria</taxon>
        <taxon>Pseudomonadati</taxon>
        <taxon>Bacteroidota</taxon>
        <taxon>Flavobacteriia</taxon>
        <taxon>Flavobacteriales</taxon>
        <taxon>Flavobacteriaceae</taxon>
        <taxon>Paenimyroides</taxon>
    </lineage>
</organism>
<sequence length="83" mass="8971">MICSKLGIGQLPANSNFIHIIGLGLLAGIGFTMSIFISMLSFDNQVFIEEAKLSVLITSLIAGIIGYVILNLSSRRKSKKTEI</sequence>
<protein>
    <submittedName>
        <fullName evidence="7">Na+/H+ antiporter NhaA</fullName>
    </submittedName>
</protein>
<evidence type="ECO:0000256" key="1">
    <source>
        <dbReference type="ARBA" id="ARBA00004429"/>
    </source>
</evidence>
<dbReference type="RefSeq" id="WP_290365275.1">
    <property type="nucleotide sequence ID" value="NZ_JAUFQU010000066.1"/>
</dbReference>
<gene>
    <name evidence="7" type="ORF">QW060_23475</name>
</gene>
<comment type="subcellular location">
    <subcellularLocation>
        <location evidence="1">Cell inner membrane</location>
        <topology evidence="1">Multi-pass membrane protein</topology>
    </subcellularLocation>
</comment>
<evidence type="ECO:0000256" key="6">
    <source>
        <dbReference type="SAM" id="Phobius"/>
    </source>
</evidence>
<dbReference type="EMBL" id="JAUFQU010000066">
    <property type="protein sequence ID" value="MDN3709880.1"/>
    <property type="molecule type" value="Genomic_DNA"/>
</dbReference>
<evidence type="ECO:0000256" key="2">
    <source>
        <dbReference type="ARBA" id="ARBA00022475"/>
    </source>
</evidence>